<dbReference type="RefSeq" id="WP_207991018.1">
    <property type="nucleotide sequence ID" value="NZ_JAGBKM010000009.1"/>
</dbReference>
<feature type="domain" description="DUF7840" evidence="3">
    <location>
        <begin position="457"/>
        <end position="700"/>
    </location>
</feature>
<feature type="transmembrane region" description="Helical" evidence="1">
    <location>
        <begin position="20"/>
        <end position="42"/>
    </location>
</feature>
<keyword evidence="1" id="KW-0812">Transmembrane</keyword>
<dbReference type="Pfam" id="PF13387">
    <property type="entry name" value="Lnb_N"/>
    <property type="match status" value="1"/>
</dbReference>
<proteinExistence type="predicted"/>
<evidence type="ECO:0000259" key="2">
    <source>
        <dbReference type="Pfam" id="PF13387"/>
    </source>
</evidence>
<comment type="caution">
    <text evidence="5">The sequence shown here is derived from an EMBL/GenBank/DDBJ whole genome shotgun (WGS) entry which is preliminary data.</text>
</comment>
<sequence length="701" mass="77648">MIRKHACTADSPPRLSLFSIMTAPMTTGGAMIGFIVGALFSVSAQATLPVPVAVLEADEETASTLNHETLIRNTELSTSDNDRQSIKSTAAASMLASWRQQAQADNLAQHTTWRRLLYFLDDNKNIFTKGKNKSLVSDSAFFLSTEGQYDSAAELDAMLMALSQALSQSHISSDSVLCRYPARVSFLAEALGIEHPNLKASCSELDEWMEMLAPEQLSIMFGQEYLDNPISAFAHTLLRIDSKASLADPSQVHHAYALNDTVDGNPDDNFLIFAIKAASGGYDNRIEIDPYPEKWANYLKKDERDTWTYQLDLTPAEVQQIMRHVWETKDLHIPYYFATDNCASEILRLIDVVRPQQRLLSQLPYAVIPSDVIQLLDNESLLTSTLYTPSDGTLRQAQLNKANEALQLGYATFTQDDINSIKSEQANVVSSISADKQSLVSFDIEASDNNPIDRQPLQRGHLGVGRQGDNSYIELGLRAGYHSMLDRPSGFPQFLDLEGAAATLRLYDTDSAKPNQPKSVVLQNATLIRGRSFNPVNSAKKGQTWGLNVEATRINDGSQPEGGSHLVASTALEYGKSWVFGTPTTDTGEMPPQLCYTFATGAVQGGRGINKGFRIGAGVNAGCRYQINNRLRAQAELQLPYWYHGSSDQQGVQSGYWQPISTIGLQYDIDRKQALRINASYEWQDRIVANDDVKLSYMRYF</sequence>
<feature type="domain" description="DUF7843" evidence="4">
    <location>
        <begin position="106"/>
        <end position="189"/>
    </location>
</feature>
<name>A0ABS3NNB3_9GAMM</name>
<organism evidence="5 6">
    <name type="scientific">Psychrobacter coccoides</name>
    <dbReference type="NCBI Taxonomy" id="2818440"/>
    <lineage>
        <taxon>Bacteria</taxon>
        <taxon>Pseudomonadati</taxon>
        <taxon>Pseudomonadota</taxon>
        <taxon>Gammaproteobacteria</taxon>
        <taxon>Moraxellales</taxon>
        <taxon>Moraxellaceae</taxon>
        <taxon>Psychrobacter</taxon>
    </lineage>
</organism>
<evidence type="ECO:0000256" key="1">
    <source>
        <dbReference type="SAM" id="Phobius"/>
    </source>
</evidence>
<dbReference type="EMBL" id="JAGBKM010000009">
    <property type="protein sequence ID" value="MBO1530890.1"/>
    <property type="molecule type" value="Genomic_DNA"/>
</dbReference>
<dbReference type="Pfam" id="PF25225">
    <property type="entry name" value="DUF7843"/>
    <property type="match status" value="1"/>
</dbReference>
<dbReference type="Pfam" id="PF25222">
    <property type="entry name" value="DUF7840"/>
    <property type="match status" value="1"/>
</dbReference>
<keyword evidence="1" id="KW-0472">Membrane</keyword>
<evidence type="ECO:0000259" key="3">
    <source>
        <dbReference type="Pfam" id="PF25222"/>
    </source>
</evidence>
<evidence type="ECO:0000313" key="5">
    <source>
        <dbReference type="EMBL" id="MBO1530890.1"/>
    </source>
</evidence>
<keyword evidence="6" id="KW-1185">Reference proteome</keyword>
<protein>
    <submittedName>
        <fullName evidence="5">DUF4105 domain-containing protein</fullName>
    </submittedName>
</protein>
<dbReference type="InterPro" id="IPR057165">
    <property type="entry name" value="DUF7843"/>
</dbReference>
<gene>
    <name evidence="5" type="ORF">J3492_06635</name>
</gene>
<keyword evidence="1" id="KW-1133">Transmembrane helix</keyword>
<dbReference type="InterPro" id="IPR057162">
    <property type="entry name" value="DUF7840"/>
</dbReference>
<evidence type="ECO:0000313" key="6">
    <source>
        <dbReference type="Proteomes" id="UP000664554"/>
    </source>
</evidence>
<evidence type="ECO:0000259" key="4">
    <source>
        <dbReference type="Pfam" id="PF25225"/>
    </source>
</evidence>
<feature type="domain" description="Lnb N-terminal periplasmic" evidence="2">
    <location>
        <begin position="205"/>
        <end position="376"/>
    </location>
</feature>
<reference evidence="5 6" key="1">
    <citation type="submission" date="2021-03" db="EMBL/GenBank/DDBJ databases">
        <authorList>
            <person name="Shang D.-D."/>
            <person name="Du Z.-J."/>
            <person name="Chen G.-J."/>
        </authorList>
    </citation>
    <scope>NUCLEOTIDE SEQUENCE [LARGE SCALE GENOMIC DNA]</scope>
    <source>
        <strain evidence="5 6">F1192</strain>
    </source>
</reference>
<dbReference type="InterPro" id="IPR025178">
    <property type="entry name" value="Lnb_N"/>
</dbReference>
<accession>A0ABS3NNB3</accession>
<dbReference type="Proteomes" id="UP000664554">
    <property type="component" value="Unassembled WGS sequence"/>
</dbReference>